<protein>
    <submittedName>
        <fullName evidence="2">Uncharacterized protein</fullName>
    </submittedName>
</protein>
<comment type="caution">
    <text evidence="2">The sequence shown here is derived from an EMBL/GenBank/DDBJ whole genome shotgun (WGS) entry which is preliminary data.</text>
</comment>
<feature type="region of interest" description="Disordered" evidence="1">
    <location>
        <begin position="56"/>
        <end position="75"/>
    </location>
</feature>
<reference evidence="3" key="1">
    <citation type="journal article" date="2019" name="Int. J. Syst. Evol. Microbiol.">
        <title>The Global Catalogue of Microorganisms (GCM) 10K type strain sequencing project: providing services to taxonomists for standard genome sequencing and annotation.</title>
        <authorList>
            <consortium name="The Broad Institute Genomics Platform"/>
            <consortium name="The Broad Institute Genome Sequencing Center for Infectious Disease"/>
            <person name="Wu L."/>
            <person name="Ma J."/>
        </authorList>
    </citation>
    <scope>NUCLEOTIDE SEQUENCE [LARGE SCALE GENOMIC DNA]</scope>
    <source>
        <strain evidence="3">JCM 16908</strain>
    </source>
</reference>
<keyword evidence="3" id="KW-1185">Reference proteome</keyword>
<dbReference type="Proteomes" id="UP001500888">
    <property type="component" value="Unassembled WGS sequence"/>
</dbReference>
<name>A0ABP7IJW4_9ACTN</name>
<organism evidence="2 3">
    <name type="scientific">Sphaerisporangium flaviroseum</name>
    <dbReference type="NCBI Taxonomy" id="509199"/>
    <lineage>
        <taxon>Bacteria</taxon>
        <taxon>Bacillati</taxon>
        <taxon>Actinomycetota</taxon>
        <taxon>Actinomycetes</taxon>
        <taxon>Streptosporangiales</taxon>
        <taxon>Streptosporangiaceae</taxon>
        <taxon>Sphaerisporangium</taxon>
    </lineage>
</organism>
<evidence type="ECO:0000256" key="1">
    <source>
        <dbReference type="SAM" id="MobiDB-lite"/>
    </source>
</evidence>
<evidence type="ECO:0000313" key="3">
    <source>
        <dbReference type="Proteomes" id="UP001500888"/>
    </source>
</evidence>
<gene>
    <name evidence="2" type="ORF">GCM10022226_45960</name>
</gene>
<feature type="region of interest" description="Disordered" evidence="1">
    <location>
        <begin position="1"/>
        <end position="21"/>
    </location>
</feature>
<dbReference type="EMBL" id="BAAAZR010000012">
    <property type="protein sequence ID" value="GAA3820370.1"/>
    <property type="molecule type" value="Genomic_DNA"/>
</dbReference>
<evidence type="ECO:0000313" key="2">
    <source>
        <dbReference type="EMBL" id="GAA3820370.1"/>
    </source>
</evidence>
<accession>A0ABP7IJW4</accession>
<sequence>MRPRPMLTESPSKTVVPSGHWKDRAEQVTGVLGVVESAMMTLAVARAVDMGLRMRAPRGDRAGNGSAALRRVRDG</sequence>
<proteinExistence type="predicted"/>